<dbReference type="InterPro" id="IPR048634">
    <property type="entry name" value="SecD_SecF_C"/>
</dbReference>
<evidence type="ECO:0000256" key="3">
    <source>
        <dbReference type="ARBA" id="ARBA00022475"/>
    </source>
</evidence>
<feature type="transmembrane region" description="Helical" evidence="9">
    <location>
        <begin position="371"/>
        <end position="392"/>
    </location>
</feature>
<feature type="transmembrane region" description="Helical" evidence="9">
    <location>
        <begin position="399"/>
        <end position="421"/>
    </location>
</feature>
<dbReference type="NCBIfam" id="NF006215">
    <property type="entry name" value="PRK08343.1-1"/>
    <property type="match status" value="1"/>
</dbReference>
<keyword evidence="2 9" id="KW-0813">Transport</keyword>
<protein>
    <recommendedName>
        <fullName evidence="9">Protein-export membrane protein SecD</fullName>
    </recommendedName>
</protein>
<gene>
    <name evidence="9" type="primary">secD</name>
    <name evidence="11" type="ORF">SAMN04487937_0726</name>
</gene>
<dbReference type="PANTHER" id="PTHR30081">
    <property type="entry name" value="PROTEIN-EXPORT MEMBRANE PROTEIN SEC"/>
    <property type="match status" value="1"/>
</dbReference>
<evidence type="ECO:0000256" key="2">
    <source>
        <dbReference type="ARBA" id="ARBA00022448"/>
    </source>
</evidence>
<name>A0A1I6FLR0_HALSD</name>
<accession>A0A1I6FLR0</accession>
<dbReference type="Gene3D" id="3.30.1360.200">
    <property type="match status" value="1"/>
</dbReference>
<comment type="caution">
    <text evidence="9">Lacks conserved residue(s) required for the propagation of feature annotation.</text>
</comment>
<dbReference type="OrthoDB" id="146638at2157"/>
<keyword evidence="4 9" id="KW-0812">Transmembrane</keyword>
<keyword evidence="7 9" id="KW-0811">Translocation</keyword>
<comment type="subunit">
    <text evidence="9">Part of the protein translocation apparatus. Forms a complex with SecF.</text>
</comment>
<comment type="function">
    <text evidence="9">Involved in protein export.</text>
</comment>
<dbReference type="Pfam" id="PF02355">
    <property type="entry name" value="SecD_SecF_C"/>
    <property type="match status" value="1"/>
</dbReference>
<dbReference type="GO" id="GO:0065002">
    <property type="term" value="P:intracellular protein transmembrane transport"/>
    <property type="evidence" value="ECO:0007669"/>
    <property type="project" value="UniProtKB-UniRule"/>
</dbReference>
<dbReference type="HAMAP" id="MF_01463_A">
    <property type="entry name" value="SecD_A"/>
    <property type="match status" value="1"/>
</dbReference>
<dbReference type="STRING" id="35743.SAMN04487937_0726"/>
<feature type="transmembrane region" description="Helical" evidence="9">
    <location>
        <begin position="496"/>
        <end position="514"/>
    </location>
</feature>
<dbReference type="PANTHER" id="PTHR30081:SF1">
    <property type="entry name" value="PROTEIN TRANSLOCASE SUBUNIT SECD"/>
    <property type="match status" value="1"/>
</dbReference>
<feature type="transmembrane region" description="Helical" evidence="9">
    <location>
        <begin position="469"/>
        <end position="490"/>
    </location>
</feature>
<keyword evidence="8 9" id="KW-0472">Membrane</keyword>
<dbReference type="GO" id="GO:0006605">
    <property type="term" value="P:protein targeting"/>
    <property type="evidence" value="ECO:0007669"/>
    <property type="project" value="UniProtKB-UniRule"/>
</dbReference>
<evidence type="ECO:0000256" key="4">
    <source>
        <dbReference type="ARBA" id="ARBA00022692"/>
    </source>
</evidence>
<keyword evidence="3 9" id="KW-1003">Cell membrane</keyword>
<dbReference type="GO" id="GO:0005886">
    <property type="term" value="C:plasma membrane"/>
    <property type="evidence" value="ECO:0007669"/>
    <property type="project" value="UniProtKB-SubCell"/>
</dbReference>
<dbReference type="Gene3D" id="1.20.1640.10">
    <property type="entry name" value="Multidrug efflux transporter AcrB transmembrane domain"/>
    <property type="match status" value="1"/>
</dbReference>
<evidence type="ECO:0000256" key="6">
    <source>
        <dbReference type="ARBA" id="ARBA00022989"/>
    </source>
</evidence>
<keyword evidence="5 9" id="KW-0653">Protein transport</keyword>
<keyword evidence="12" id="KW-1185">Reference proteome</keyword>
<proteinExistence type="inferred from homology"/>
<feature type="domain" description="Protein export membrane protein SecD/SecF C-terminal" evidence="10">
    <location>
        <begin position="361"/>
        <end position="512"/>
    </location>
</feature>
<organism evidence="11 12">
    <name type="scientific">Halorubrum sodomense</name>
    <dbReference type="NCBI Taxonomy" id="35743"/>
    <lineage>
        <taxon>Archaea</taxon>
        <taxon>Methanobacteriati</taxon>
        <taxon>Methanobacteriota</taxon>
        <taxon>Stenosarchaea group</taxon>
        <taxon>Halobacteria</taxon>
        <taxon>Halobacteriales</taxon>
        <taxon>Haloferacaceae</taxon>
        <taxon>Halorubrum</taxon>
    </lineage>
</organism>
<keyword evidence="6 9" id="KW-1133">Transmembrane helix</keyword>
<evidence type="ECO:0000256" key="5">
    <source>
        <dbReference type="ARBA" id="ARBA00022927"/>
    </source>
</evidence>
<evidence type="ECO:0000313" key="11">
    <source>
        <dbReference type="EMBL" id="SFR30893.1"/>
    </source>
</evidence>
<sequence>MLEPIKKNWRILLLVVVVIGSSVALFAPGFGPEPAPGENASEAKQGITNLQYGLDLAGGTRVRAPLSGYTATGVAFGGDSPGAVAEAVAAELDNASTRNVGVVPEESAVEVTEPSVTEAQFRAAMDAAGYEYEQIRSGVTSETRQETINVIQGKINEAGLSGGTVQQVQSITGEYFILVEVPGQGRQEVIDLLEERGTVRIDIAYPEGNGTAVQEGVLIQDDFEEIGTATQRDRGTGAYVPVTVRNTAPDGEQSPAHAFQAAVVQRGFPQAYESRGDTCRYNPETGETTTPCLLLVVDGDVVNSFGMAPDLADSMARGSWAETGNFRLTTGNFSEARSISLNLRAGALPAELDISGRGTSSSISAAQGENFRTYSLVIGVLSVFAVAGMVFLRYREPRVALPMIVTALVEVYALLGFAALLGYPLELAVIAGFIAVVGTGVDDLVIIADEVMSEGEVNSRTVFDSRFRRAFWVIGAAAATTIIAMSPLMVLSLGDLSGFAIFTVLGVLIGVLITRPAYGDILRRLLTVK</sequence>
<evidence type="ECO:0000256" key="8">
    <source>
        <dbReference type="ARBA" id="ARBA00023136"/>
    </source>
</evidence>
<comment type="subcellular location">
    <subcellularLocation>
        <location evidence="1 9">Cell membrane</location>
        <topology evidence="1 9">Multi-pass membrane protein</topology>
    </subcellularLocation>
</comment>
<evidence type="ECO:0000256" key="1">
    <source>
        <dbReference type="ARBA" id="ARBA00004651"/>
    </source>
</evidence>
<dbReference type="SUPFAM" id="SSF82866">
    <property type="entry name" value="Multidrug efflux transporter AcrB transmembrane domain"/>
    <property type="match status" value="1"/>
</dbReference>
<dbReference type="Proteomes" id="UP000198932">
    <property type="component" value="Unassembled WGS sequence"/>
</dbReference>
<evidence type="ECO:0000313" key="12">
    <source>
        <dbReference type="Proteomes" id="UP000198932"/>
    </source>
</evidence>
<evidence type="ECO:0000256" key="7">
    <source>
        <dbReference type="ARBA" id="ARBA00023010"/>
    </source>
</evidence>
<feature type="transmembrane region" description="Helical" evidence="9">
    <location>
        <begin position="427"/>
        <end position="448"/>
    </location>
</feature>
<dbReference type="RefSeq" id="WP_092920209.1">
    <property type="nucleotide sequence ID" value="NZ_FOYN01000001.1"/>
</dbReference>
<evidence type="ECO:0000259" key="10">
    <source>
        <dbReference type="Pfam" id="PF02355"/>
    </source>
</evidence>
<dbReference type="Gene3D" id="3.30.70.3400">
    <property type="match status" value="1"/>
</dbReference>
<dbReference type="InterPro" id="IPR022813">
    <property type="entry name" value="SecD/SecF_arch_bac"/>
</dbReference>
<evidence type="ECO:0000256" key="9">
    <source>
        <dbReference type="HAMAP-Rule" id="MF_01463"/>
    </source>
</evidence>
<dbReference type="InterPro" id="IPR024912">
    <property type="entry name" value="SecD_arc"/>
</dbReference>
<comment type="similarity">
    <text evidence="9">Belongs to the SecD/SecF family. SecD subfamily.</text>
</comment>
<dbReference type="AlphaFoldDB" id="A0A1I6FLR0"/>
<dbReference type="EMBL" id="FOYN01000001">
    <property type="protein sequence ID" value="SFR30893.1"/>
    <property type="molecule type" value="Genomic_DNA"/>
</dbReference>
<reference evidence="12" key="1">
    <citation type="submission" date="2016-10" db="EMBL/GenBank/DDBJ databases">
        <authorList>
            <person name="Varghese N."/>
            <person name="Submissions S."/>
        </authorList>
    </citation>
    <scope>NUCLEOTIDE SEQUENCE [LARGE SCALE GENOMIC DNA]</scope>
    <source>
        <strain evidence="12">RD 26</strain>
    </source>
</reference>